<gene>
    <name evidence="1" type="ORF">NCTC11190_00336</name>
</gene>
<accession>A0A379MQV6</accession>
<proteinExistence type="predicted"/>
<evidence type="ECO:0000313" key="2">
    <source>
        <dbReference type="Proteomes" id="UP000255233"/>
    </source>
</evidence>
<evidence type="ECO:0000313" key="1">
    <source>
        <dbReference type="EMBL" id="SUE33139.1"/>
    </source>
</evidence>
<reference evidence="1 2" key="1">
    <citation type="submission" date="2018-06" db="EMBL/GenBank/DDBJ databases">
        <authorList>
            <consortium name="Pathogen Informatics"/>
            <person name="Doyle S."/>
        </authorList>
    </citation>
    <scope>NUCLEOTIDE SEQUENCE [LARGE SCALE GENOMIC DNA]</scope>
    <source>
        <strain evidence="1 2">NCTC11190</strain>
    </source>
</reference>
<name>A0A379MQV6_9BACT</name>
<dbReference type="Proteomes" id="UP000255233">
    <property type="component" value="Unassembled WGS sequence"/>
</dbReference>
<dbReference type="EMBL" id="UGVL01000001">
    <property type="protein sequence ID" value="SUE33139.1"/>
    <property type="molecule type" value="Genomic_DNA"/>
</dbReference>
<protein>
    <submittedName>
        <fullName evidence="1">Uncharacterized protein</fullName>
    </submittedName>
</protein>
<dbReference type="STRING" id="880526.GCA_000427365_01106"/>
<sequence>MKLMRKFLLILLLILGAGFRVSAQISNVSFVLRNDKIYVTYQASIPAYHYLKGVTLSMKLNDQPLRPLTLNVSGDLGRVETSGLKTIVWDCFAENGNQPIEGDVQFYVEGTMIERPGYALHQKVYFGEYIWSPSAFYGIGFGFGKRWGAYMRYRFSAEEVIPLTRDSPNTPNGSYTTYETVRPGMTIAAGTFVRATKWLRFNAGLGYGEKTDLGTAEQLKGLAYEVGGTILFFRKKWLGFNFGYAGILGSKPSGSMLKAGEFTLGATLSFQ</sequence>
<keyword evidence="2" id="KW-1185">Reference proteome</keyword>
<dbReference type="AlphaFoldDB" id="A0A379MQV6"/>
<organism evidence="1 2">
    <name type="scientific">Rikenella microfusus</name>
    <dbReference type="NCBI Taxonomy" id="28139"/>
    <lineage>
        <taxon>Bacteria</taxon>
        <taxon>Pseudomonadati</taxon>
        <taxon>Bacteroidota</taxon>
        <taxon>Bacteroidia</taxon>
        <taxon>Bacteroidales</taxon>
        <taxon>Rikenellaceae</taxon>
        <taxon>Rikenella</taxon>
    </lineage>
</organism>